<keyword evidence="6" id="KW-0472">Membrane</keyword>
<protein>
    <submittedName>
        <fullName evidence="8">Putative ABC transporter ATP-binding protein</fullName>
    </submittedName>
</protein>
<dbReference type="Pfam" id="PF00005">
    <property type="entry name" value="ABC_tran"/>
    <property type="match status" value="1"/>
</dbReference>
<keyword evidence="4 8" id="KW-0067">ATP-binding</keyword>
<accession>A0A7U3UMZ4</accession>
<dbReference type="PANTHER" id="PTHR43875:SF15">
    <property type="entry name" value="TREHALOSE IMPORT ATP-BINDING PROTEIN SUGC"/>
    <property type="match status" value="1"/>
</dbReference>
<dbReference type="GO" id="GO:0005524">
    <property type="term" value="F:ATP binding"/>
    <property type="evidence" value="ECO:0007669"/>
    <property type="project" value="UniProtKB-KW"/>
</dbReference>
<dbReference type="AlphaFoldDB" id="A0A7U3UMZ4"/>
<evidence type="ECO:0000256" key="6">
    <source>
        <dbReference type="ARBA" id="ARBA00023136"/>
    </source>
</evidence>
<dbReference type="PROSITE" id="PS00211">
    <property type="entry name" value="ABC_TRANSPORTER_1"/>
    <property type="match status" value="1"/>
</dbReference>
<dbReference type="InterPro" id="IPR047641">
    <property type="entry name" value="ABC_transpr_MalK/UgpC-like"/>
</dbReference>
<dbReference type="Pfam" id="PF08402">
    <property type="entry name" value="TOBE_2"/>
    <property type="match status" value="1"/>
</dbReference>
<keyword evidence="5" id="KW-1278">Translocase</keyword>
<evidence type="ECO:0000256" key="5">
    <source>
        <dbReference type="ARBA" id="ARBA00022967"/>
    </source>
</evidence>
<evidence type="ECO:0000259" key="7">
    <source>
        <dbReference type="PROSITE" id="PS50893"/>
    </source>
</evidence>
<evidence type="ECO:0000256" key="2">
    <source>
        <dbReference type="ARBA" id="ARBA00022475"/>
    </source>
</evidence>
<dbReference type="RefSeq" id="WP_202232047.1">
    <property type="nucleotide sequence ID" value="NZ_AP018365.1"/>
</dbReference>
<dbReference type="Gene3D" id="2.40.50.100">
    <property type="match status" value="1"/>
</dbReference>
<dbReference type="Proteomes" id="UP000595703">
    <property type="component" value="Chromosome"/>
</dbReference>
<dbReference type="PANTHER" id="PTHR43875">
    <property type="entry name" value="MALTODEXTRIN IMPORT ATP-BINDING PROTEIN MSMX"/>
    <property type="match status" value="1"/>
</dbReference>
<dbReference type="InterPro" id="IPR013611">
    <property type="entry name" value="Transp-assoc_OB_typ2"/>
</dbReference>
<dbReference type="Gene3D" id="2.40.50.140">
    <property type="entry name" value="Nucleic acid-binding proteins"/>
    <property type="match status" value="1"/>
</dbReference>
<dbReference type="PROSITE" id="PS50893">
    <property type="entry name" value="ABC_TRANSPORTER_2"/>
    <property type="match status" value="1"/>
</dbReference>
<proteinExistence type="predicted"/>
<dbReference type="InterPro" id="IPR012340">
    <property type="entry name" value="NA-bd_OB-fold"/>
</dbReference>
<dbReference type="InterPro" id="IPR027417">
    <property type="entry name" value="P-loop_NTPase"/>
</dbReference>
<keyword evidence="1" id="KW-0813">Transport</keyword>
<dbReference type="GO" id="GO:0016887">
    <property type="term" value="F:ATP hydrolysis activity"/>
    <property type="evidence" value="ECO:0007669"/>
    <property type="project" value="InterPro"/>
</dbReference>
<dbReference type="FunFam" id="3.40.50.300:FF:000042">
    <property type="entry name" value="Maltose/maltodextrin ABC transporter, ATP-binding protein"/>
    <property type="match status" value="1"/>
</dbReference>
<dbReference type="KEGG" id="arev:RVR_425"/>
<keyword evidence="3" id="KW-0547">Nucleotide-binding</keyword>
<sequence length="382" mass="40630">MKPQHLQPATAAAPAGPAILDVDGLIAEHGTNRVVNGVSFRIQEGEFVTLLGPSGCGKTTTLRCVAGLHRAAGGSISIDGRLVADGRTHVRPEHRSLNMVFQSYALWPHMTVFQNIAYGLRAQKVPKPEIVHRVEEVLELVGLGGYGSRSASQLSGGQQQRVVLARGLATRPRLLLLDEPLSNLDSELRARMRTEIHTLQRTLGLTTLYVTHDRAEALALSDRVIVLRDGVVQQVGPPGTLYDEPVNRFVAEALGPVNVLRAVVTETGGSPTAQLTGVEGAPRVPIAVGTHDAAPGQEIDVLVRPEALRLAPAGLPGTDEFPATVSVVEFLGNRTEVTCTAGGSEVRIDLDGRLTGVERGDMVNVALREDRGAGAPHWQPVG</sequence>
<dbReference type="Gene3D" id="3.40.50.300">
    <property type="entry name" value="P-loop containing nucleotide triphosphate hydrolases"/>
    <property type="match status" value="1"/>
</dbReference>
<dbReference type="InterPro" id="IPR003439">
    <property type="entry name" value="ABC_transporter-like_ATP-bd"/>
</dbReference>
<reference evidence="8 9" key="3">
    <citation type="journal article" date="2011" name="Nat. Chem. Biol.">
        <title>Reveromycin A biosynthesis uses RevG and RevJ for stereospecific spiroacetal formation.</title>
        <authorList>
            <person name="Takahashi S."/>
            <person name="Toyoda A."/>
            <person name="Sekiyama Y."/>
            <person name="Takagi H."/>
            <person name="Nogawa T."/>
            <person name="Uramoto M."/>
            <person name="Suzuki R."/>
            <person name="Koshino H."/>
            <person name="Kumano T."/>
            <person name="Panthee S."/>
            <person name="Dairi T."/>
            <person name="Ishikawa J."/>
            <person name="Ikeda H."/>
            <person name="Sakaki Y."/>
            <person name="Osada H."/>
        </authorList>
    </citation>
    <scope>NUCLEOTIDE SEQUENCE [LARGE SCALE GENOMIC DNA]</scope>
    <source>
        <strain evidence="8 9">SN-593</strain>
    </source>
</reference>
<dbReference type="GO" id="GO:0055052">
    <property type="term" value="C:ATP-binding cassette (ABC) transporter complex, substrate-binding subunit-containing"/>
    <property type="evidence" value="ECO:0007669"/>
    <property type="project" value="TreeGrafter"/>
</dbReference>
<name>A0A7U3UMZ4_9ACTN</name>
<keyword evidence="2" id="KW-1003">Cell membrane</keyword>
<evidence type="ECO:0000313" key="9">
    <source>
        <dbReference type="Proteomes" id="UP000595703"/>
    </source>
</evidence>
<reference evidence="8 9" key="2">
    <citation type="journal article" date="2011" name="J. Antibiot.">
        <title>Furaquinocins I and J: novel polyketide isoprenoid hybrid compounds from Streptomyces reveromyceticus SN-593.</title>
        <authorList>
            <person name="Panthee S."/>
            <person name="Takahashi S."/>
            <person name="Takagi H."/>
            <person name="Nogawa T."/>
            <person name="Oowada E."/>
            <person name="Uramoto M."/>
            <person name="Osada H."/>
        </authorList>
    </citation>
    <scope>NUCLEOTIDE SEQUENCE [LARGE SCALE GENOMIC DNA]</scope>
    <source>
        <strain evidence="8 9">SN-593</strain>
    </source>
</reference>
<feature type="domain" description="ABC transporter" evidence="7">
    <location>
        <begin position="20"/>
        <end position="254"/>
    </location>
</feature>
<evidence type="ECO:0000256" key="1">
    <source>
        <dbReference type="ARBA" id="ARBA00022448"/>
    </source>
</evidence>
<keyword evidence="9" id="KW-1185">Reference proteome</keyword>
<dbReference type="InterPro" id="IPR003593">
    <property type="entry name" value="AAA+_ATPase"/>
</dbReference>
<evidence type="ECO:0000256" key="4">
    <source>
        <dbReference type="ARBA" id="ARBA00022840"/>
    </source>
</evidence>
<dbReference type="SMART" id="SM00382">
    <property type="entry name" value="AAA"/>
    <property type="match status" value="1"/>
</dbReference>
<dbReference type="EMBL" id="AP018365">
    <property type="protein sequence ID" value="BBA95531.1"/>
    <property type="molecule type" value="Genomic_DNA"/>
</dbReference>
<reference evidence="8 9" key="4">
    <citation type="journal article" date="2020" name="Sci. Rep.">
        <title>beta-carboline chemical signals induce reveromycin production through a LuxR family regulator in Streptomyces sp. SN-593.</title>
        <authorList>
            <person name="Panthee S."/>
            <person name="Kito N."/>
            <person name="Hayashi T."/>
            <person name="Shimizu T."/>
            <person name="Ishikawa J."/>
            <person name="Hamamoto H."/>
            <person name="Osada H."/>
            <person name="Takahashi S."/>
        </authorList>
    </citation>
    <scope>NUCLEOTIDE SEQUENCE [LARGE SCALE GENOMIC DNA]</scope>
    <source>
        <strain evidence="8 9">SN-593</strain>
    </source>
</reference>
<dbReference type="GO" id="GO:0140359">
    <property type="term" value="F:ABC-type transporter activity"/>
    <property type="evidence" value="ECO:0007669"/>
    <property type="project" value="UniProtKB-ARBA"/>
</dbReference>
<dbReference type="SUPFAM" id="SSF50331">
    <property type="entry name" value="MOP-like"/>
    <property type="match status" value="1"/>
</dbReference>
<organism evidence="8 9">
    <name type="scientific">Actinacidiphila reveromycinica</name>
    <dbReference type="NCBI Taxonomy" id="659352"/>
    <lineage>
        <taxon>Bacteria</taxon>
        <taxon>Bacillati</taxon>
        <taxon>Actinomycetota</taxon>
        <taxon>Actinomycetes</taxon>
        <taxon>Kitasatosporales</taxon>
        <taxon>Streptomycetaceae</taxon>
        <taxon>Actinacidiphila</taxon>
    </lineage>
</organism>
<dbReference type="SUPFAM" id="SSF52540">
    <property type="entry name" value="P-loop containing nucleoside triphosphate hydrolases"/>
    <property type="match status" value="1"/>
</dbReference>
<evidence type="ECO:0000313" key="8">
    <source>
        <dbReference type="EMBL" id="BBA95531.1"/>
    </source>
</evidence>
<reference evidence="8 9" key="1">
    <citation type="journal article" date="2010" name="J. Bacteriol.">
        <title>Biochemical characterization of a novel indole prenyltransferase from Streptomyces sp. SN-593.</title>
        <authorList>
            <person name="Takahashi S."/>
            <person name="Takagi H."/>
            <person name="Toyoda A."/>
            <person name="Uramoto M."/>
            <person name="Nogawa T."/>
            <person name="Ueki M."/>
            <person name="Sakaki Y."/>
            <person name="Osada H."/>
        </authorList>
    </citation>
    <scope>NUCLEOTIDE SEQUENCE [LARGE SCALE GENOMIC DNA]</scope>
    <source>
        <strain evidence="8 9">SN-593</strain>
    </source>
</reference>
<gene>
    <name evidence="8" type="ORF">RVR_425</name>
</gene>
<dbReference type="InterPro" id="IPR008995">
    <property type="entry name" value="Mo/tungstate-bd_C_term_dom"/>
</dbReference>
<dbReference type="InterPro" id="IPR017871">
    <property type="entry name" value="ABC_transporter-like_CS"/>
</dbReference>
<evidence type="ECO:0000256" key="3">
    <source>
        <dbReference type="ARBA" id="ARBA00022741"/>
    </source>
</evidence>